<evidence type="ECO:0000313" key="4">
    <source>
        <dbReference type="Proteomes" id="UP000054564"/>
    </source>
</evidence>
<comment type="caution">
    <text evidence="3">The sequence shown here is derived from an EMBL/GenBank/DDBJ whole genome shotgun (WGS) entry which is preliminary data.</text>
</comment>
<dbReference type="Proteomes" id="UP000054564">
    <property type="component" value="Unassembled WGS sequence"/>
</dbReference>
<feature type="signal peptide" evidence="2">
    <location>
        <begin position="1"/>
        <end position="21"/>
    </location>
</feature>
<dbReference type="EMBL" id="AJIL01000063">
    <property type="protein sequence ID" value="KNE97836.1"/>
    <property type="molecule type" value="Genomic_DNA"/>
</dbReference>
<dbReference type="AlphaFoldDB" id="A0A0L0VF58"/>
<keyword evidence="4" id="KW-1185">Reference proteome</keyword>
<gene>
    <name evidence="3" type="ORF">PSTG_08858</name>
</gene>
<protein>
    <submittedName>
        <fullName evidence="3">Uncharacterized protein</fullName>
    </submittedName>
</protein>
<feature type="chain" id="PRO_5005549904" evidence="2">
    <location>
        <begin position="22"/>
        <end position="83"/>
    </location>
</feature>
<name>A0A0L0VF58_9BASI</name>
<organism evidence="3 4">
    <name type="scientific">Puccinia striiformis f. sp. tritici PST-78</name>
    <dbReference type="NCBI Taxonomy" id="1165861"/>
    <lineage>
        <taxon>Eukaryota</taxon>
        <taxon>Fungi</taxon>
        <taxon>Dikarya</taxon>
        <taxon>Basidiomycota</taxon>
        <taxon>Pucciniomycotina</taxon>
        <taxon>Pucciniomycetes</taxon>
        <taxon>Pucciniales</taxon>
        <taxon>Pucciniaceae</taxon>
        <taxon>Puccinia</taxon>
    </lineage>
</organism>
<sequence length="83" mass="8831">MFAKPASLVLLLAVFLQVASGSFALNTASSPQTGIGRRQSSFSSSTSSVSVFVQQWSVCRGGHHIGQDPLPILFNCCQPILHL</sequence>
<evidence type="ECO:0000313" key="3">
    <source>
        <dbReference type="EMBL" id="KNE97836.1"/>
    </source>
</evidence>
<feature type="region of interest" description="Disordered" evidence="1">
    <location>
        <begin position="26"/>
        <end position="45"/>
    </location>
</feature>
<evidence type="ECO:0000256" key="2">
    <source>
        <dbReference type="SAM" id="SignalP"/>
    </source>
</evidence>
<reference evidence="4" key="1">
    <citation type="submission" date="2014-03" db="EMBL/GenBank/DDBJ databases">
        <title>The Genome Sequence of Puccinia striiformis f. sp. tritici PST-78.</title>
        <authorList>
            <consortium name="The Broad Institute Genome Sequencing Platform"/>
            <person name="Cuomo C."/>
            <person name="Hulbert S."/>
            <person name="Chen X."/>
            <person name="Walker B."/>
            <person name="Young S.K."/>
            <person name="Zeng Q."/>
            <person name="Gargeya S."/>
            <person name="Fitzgerald M."/>
            <person name="Haas B."/>
            <person name="Abouelleil A."/>
            <person name="Alvarado L."/>
            <person name="Arachchi H.M."/>
            <person name="Berlin A.M."/>
            <person name="Chapman S.B."/>
            <person name="Goldberg J."/>
            <person name="Griggs A."/>
            <person name="Gujja S."/>
            <person name="Hansen M."/>
            <person name="Howarth C."/>
            <person name="Imamovic A."/>
            <person name="Larimer J."/>
            <person name="McCowan C."/>
            <person name="Montmayeur A."/>
            <person name="Murphy C."/>
            <person name="Neiman D."/>
            <person name="Pearson M."/>
            <person name="Priest M."/>
            <person name="Roberts A."/>
            <person name="Saif S."/>
            <person name="Shea T."/>
            <person name="Sisk P."/>
            <person name="Sykes S."/>
            <person name="Wortman J."/>
            <person name="Nusbaum C."/>
            <person name="Birren B."/>
        </authorList>
    </citation>
    <scope>NUCLEOTIDE SEQUENCE [LARGE SCALE GENOMIC DNA]</scope>
    <source>
        <strain evidence="4">race PST-78</strain>
    </source>
</reference>
<proteinExistence type="predicted"/>
<keyword evidence="2" id="KW-0732">Signal</keyword>
<accession>A0A0L0VF58</accession>
<evidence type="ECO:0000256" key="1">
    <source>
        <dbReference type="SAM" id="MobiDB-lite"/>
    </source>
</evidence>